<evidence type="ECO:0000313" key="2">
    <source>
        <dbReference type="EMBL" id="GMG24717.1"/>
    </source>
</evidence>
<sequence>MLFPSLTNEKESACDGQNTPYRRTNANTRFTSGRTEDGPWLSAVAVAELEEDVDDVGRSELEGMAADDPAD</sequence>
<organism evidence="2 3">
    <name type="scientific">Aspergillus oryzae</name>
    <name type="common">Yellow koji mold</name>
    <dbReference type="NCBI Taxonomy" id="5062"/>
    <lineage>
        <taxon>Eukaryota</taxon>
        <taxon>Fungi</taxon>
        <taxon>Dikarya</taxon>
        <taxon>Ascomycota</taxon>
        <taxon>Pezizomycotina</taxon>
        <taxon>Eurotiomycetes</taxon>
        <taxon>Eurotiomycetidae</taxon>
        <taxon>Eurotiales</taxon>
        <taxon>Aspergillaceae</taxon>
        <taxon>Aspergillus</taxon>
        <taxon>Aspergillus subgen. Circumdati</taxon>
    </lineage>
</organism>
<comment type="caution">
    <text evidence="2">The sequence shown here is derived from an EMBL/GenBank/DDBJ whole genome shotgun (WGS) entry which is preliminary data.</text>
</comment>
<dbReference type="AlphaFoldDB" id="A0AAN5BSM1"/>
<protein>
    <submittedName>
        <fullName evidence="2">Unnamed protein product</fullName>
    </submittedName>
</protein>
<dbReference type="Proteomes" id="UP001165205">
    <property type="component" value="Unassembled WGS sequence"/>
</dbReference>
<evidence type="ECO:0000256" key="1">
    <source>
        <dbReference type="SAM" id="MobiDB-lite"/>
    </source>
</evidence>
<feature type="region of interest" description="Disordered" evidence="1">
    <location>
        <begin position="1"/>
        <end position="36"/>
    </location>
</feature>
<name>A0AAN5BSM1_ASPOZ</name>
<gene>
    <name evidence="2" type="ORF">Aory04_000190600</name>
</gene>
<accession>A0AAN5BSM1</accession>
<reference evidence="2" key="1">
    <citation type="submission" date="2023-04" db="EMBL/GenBank/DDBJ databases">
        <title>Aspergillus oryzae NBRC 4228.</title>
        <authorList>
            <person name="Ichikawa N."/>
            <person name="Sato H."/>
            <person name="Tonouchi N."/>
        </authorList>
    </citation>
    <scope>NUCLEOTIDE SEQUENCE</scope>
    <source>
        <strain evidence="2">NBRC 4228</strain>
    </source>
</reference>
<evidence type="ECO:0000313" key="3">
    <source>
        <dbReference type="Proteomes" id="UP001165205"/>
    </source>
</evidence>
<feature type="region of interest" description="Disordered" evidence="1">
    <location>
        <begin position="52"/>
        <end position="71"/>
    </location>
</feature>
<proteinExistence type="predicted"/>
<dbReference type="EMBL" id="BSYA01000013">
    <property type="protein sequence ID" value="GMG24717.1"/>
    <property type="molecule type" value="Genomic_DNA"/>
</dbReference>
<feature type="compositionally biased region" description="Polar residues" evidence="1">
    <location>
        <begin position="15"/>
        <end position="33"/>
    </location>
</feature>